<dbReference type="InterPro" id="IPR019430">
    <property type="entry name" value="7TM_GPCR_serpentine_rcpt_Srx"/>
</dbReference>
<reference evidence="3 4" key="2">
    <citation type="submission" date="2018-11" db="EMBL/GenBank/DDBJ databases">
        <authorList>
            <consortium name="Pathogen Informatics"/>
        </authorList>
    </citation>
    <scope>NUCLEOTIDE SEQUENCE [LARGE SCALE GENOMIC DNA]</scope>
</reference>
<feature type="transmembrane region" description="Helical" evidence="1">
    <location>
        <begin position="68"/>
        <end position="89"/>
    </location>
</feature>
<proteinExistence type="predicted"/>
<keyword evidence="1" id="KW-1133">Transmembrane helix</keyword>
<dbReference type="AlphaFoldDB" id="A0A0N4XWK5"/>
<evidence type="ECO:0000313" key="4">
    <source>
        <dbReference type="Proteomes" id="UP000271162"/>
    </source>
</evidence>
<dbReference type="Proteomes" id="UP000271162">
    <property type="component" value="Unassembled WGS sequence"/>
</dbReference>
<protein>
    <submittedName>
        <fullName evidence="5">7TM_GPCR_Srx domain-containing protein</fullName>
    </submittedName>
</protein>
<evidence type="ECO:0000313" key="5">
    <source>
        <dbReference type="WBParaSite" id="NBR_0000728601-mRNA-1"/>
    </source>
</evidence>
<dbReference type="WBParaSite" id="NBR_0000728601-mRNA-1">
    <property type="protein sequence ID" value="NBR_0000728601-mRNA-1"/>
    <property type="gene ID" value="NBR_0000728601"/>
</dbReference>
<keyword evidence="1" id="KW-0472">Membrane</keyword>
<feature type="domain" description="7TM GPCR serpentine receptor class x (Srx)" evidence="2">
    <location>
        <begin position="1"/>
        <end position="90"/>
    </location>
</feature>
<sequence length="127" mass="14529">MDVVSVIHLRKMRKRIADTLSANKNQQRYKKEVLMTIQTFVNTILCYLMLCGYHVFSNWIQLSPILTFLSTNFLWCLVVASGGYSAVLFNADVRRVALHPLKLISRGVRPNSPNTSATPHIRAWSHK</sequence>
<organism evidence="5">
    <name type="scientific">Nippostrongylus brasiliensis</name>
    <name type="common">Rat hookworm</name>
    <dbReference type="NCBI Taxonomy" id="27835"/>
    <lineage>
        <taxon>Eukaryota</taxon>
        <taxon>Metazoa</taxon>
        <taxon>Ecdysozoa</taxon>
        <taxon>Nematoda</taxon>
        <taxon>Chromadorea</taxon>
        <taxon>Rhabditida</taxon>
        <taxon>Rhabditina</taxon>
        <taxon>Rhabditomorpha</taxon>
        <taxon>Strongyloidea</taxon>
        <taxon>Heligmosomidae</taxon>
        <taxon>Nippostrongylus</taxon>
    </lineage>
</organism>
<feature type="transmembrane region" description="Helical" evidence="1">
    <location>
        <begin position="33"/>
        <end position="56"/>
    </location>
</feature>
<dbReference type="PANTHER" id="PTHR23017">
    <property type="entry name" value="SERPENTINE RECEPTOR, CLASS X"/>
    <property type="match status" value="1"/>
</dbReference>
<evidence type="ECO:0000313" key="3">
    <source>
        <dbReference type="EMBL" id="VDL70876.1"/>
    </source>
</evidence>
<accession>A0A0N4XWK5</accession>
<keyword evidence="4" id="KW-1185">Reference proteome</keyword>
<dbReference type="PANTHER" id="PTHR23017:SF3">
    <property type="entry name" value="G-PROTEIN COUPLED RECEPTORS FAMILY 1 PROFILE DOMAIN-CONTAINING PROTEIN"/>
    <property type="match status" value="1"/>
</dbReference>
<evidence type="ECO:0000259" key="2">
    <source>
        <dbReference type="Pfam" id="PF10328"/>
    </source>
</evidence>
<evidence type="ECO:0000256" key="1">
    <source>
        <dbReference type="SAM" id="Phobius"/>
    </source>
</evidence>
<dbReference type="Pfam" id="PF10328">
    <property type="entry name" value="7TM_GPCR_Srx"/>
    <property type="match status" value="1"/>
</dbReference>
<dbReference type="EMBL" id="UYSL01019876">
    <property type="protein sequence ID" value="VDL70876.1"/>
    <property type="molecule type" value="Genomic_DNA"/>
</dbReference>
<keyword evidence="1" id="KW-0812">Transmembrane</keyword>
<reference evidence="5" key="1">
    <citation type="submission" date="2017-02" db="UniProtKB">
        <authorList>
            <consortium name="WormBaseParasite"/>
        </authorList>
    </citation>
    <scope>IDENTIFICATION</scope>
</reference>
<gene>
    <name evidence="3" type="ORF">NBR_LOCUS7287</name>
</gene>
<name>A0A0N4XWK5_NIPBR</name>